<reference evidence="1 2" key="1">
    <citation type="submission" date="2016-06" db="EMBL/GenBank/DDBJ databases">
        <title>Domibacillus iocasae genome sequencing.</title>
        <authorList>
            <person name="Verma A."/>
            <person name="Pal Y."/>
            <person name="Ojha A.K."/>
            <person name="Krishnamurthi S."/>
        </authorList>
    </citation>
    <scope>NUCLEOTIDE SEQUENCE [LARGE SCALE GENOMIC DNA]</scope>
    <source>
        <strain evidence="1 2">DSM 29979</strain>
    </source>
</reference>
<organism evidence="1 2">
    <name type="scientific">Domibacillus iocasae</name>
    <dbReference type="NCBI Taxonomy" id="1714016"/>
    <lineage>
        <taxon>Bacteria</taxon>
        <taxon>Bacillati</taxon>
        <taxon>Bacillota</taxon>
        <taxon>Bacilli</taxon>
        <taxon>Bacillales</taxon>
        <taxon>Bacillaceae</taxon>
        <taxon>Domibacillus</taxon>
    </lineage>
</organism>
<protein>
    <submittedName>
        <fullName evidence="1">Uncharacterized protein</fullName>
    </submittedName>
</protein>
<dbReference type="Proteomes" id="UP000095658">
    <property type="component" value="Unassembled WGS sequence"/>
</dbReference>
<evidence type="ECO:0000313" key="2">
    <source>
        <dbReference type="Proteomes" id="UP000095658"/>
    </source>
</evidence>
<keyword evidence="2" id="KW-1185">Reference proteome</keyword>
<dbReference type="OrthoDB" id="2861783at2"/>
<dbReference type="AlphaFoldDB" id="A0A1E7DRD4"/>
<evidence type="ECO:0000313" key="1">
    <source>
        <dbReference type="EMBL" id="OES45623.1"/>
    </source>
</evidence>
<gene>
    <name evidence="1" type="ORF">BA724_02090</name>
</gene>
<proteinExistence type="predicted"/>
<comment type="caution">
    <text evidence="1">The sequence shown here is derived from an EMBL/GenBank/DDBJ whole genome shotgun (WGS) entry which is preliminary data.</text>
</comment>
<sequence>MRIESVIYNINQACDKNDFATARSRINKEWMRVTEPQNYSLLNENAQQLIKIIRDINQTSDVDILSLDQKRTIQRMNQYVRDMNFPNAKLTYSEHEQLFNLPETQRWLTKDAQIICEALSNGK</sequence>
<dbReference type="EMBL" id="MAMP01000012">
    <property type="protein sequence ID" value="OES45623.1"/>
    <property type="molecule type" value="Genomic_DNA"/>
</dbReference>
<dbReference type="STRING" id="1714016.BA724_02090"/>
<dbReference type="RefSeq" id="WP_069937620.1">
    <property type="nucleotide sequence ID" value="NZ_MAMP01000012.1"/>
</dbReference>
<accession>A0A1E7DRD4</accession>
<name>A0A1E7DRD4_9BACI</name>